<accession>A0AB40D8U7</accession>
<dbReference type="Pfam" id="PF00505">
    <property type="entry name" value="HMG_box"/>
    <property type="match status" value="1"/>
</dbReference>
<proteinExistence type="predicted"/>
<feature type="region of interest" description="Disordered" evidence="2">
    <location>
        <begin position="18"/>
        <end position="44"/>
    </location>
</feature>
<feature type="domain" description="HMG box" evidence="3">
    <location>
        <begin position="46"/>
        <end position="118"/>
    </location>
</feature>
<reference evidence="5" key="1">
    <citation type="submission" date="2025-08" db="UniProtKB">
        <authorList>
            <consortium name="RefSeq"/>
        </authorList>
    </citation>
    <scope>IDENTIFICATION</scope>
</reference>
<evidence type="ECO:0000313" key="5">
    <source>
        <dbReference type="RefSeq" id="XP_039146808.1"/>
    </source>
</evidence>
<dbReference type="Proteomes" id="UP001515500">
    <property type="component" value="Chromosome 19"/>
</dbReference>
<dbReference type="SMART" id="SM00398">
    <property type="entry name" value="HMG"/>
    <property type="match status" value="1"/>
</dbReference>
<evidence type="ECO:0000313" key="4">
    <source>
        <dbReference type="Proteomes" id="UP001515500"/>
    </source>
</evidence>
<evidence type="ECO:0000259" key="3">
    <source>
        <dbReference type="PROSITE" id="PS50118"/>
    </source>
</evidence>
<sequence length="122" mass="14105">MKLEVQVVEKAIEVVKKPRERKKAISSMNNKGKTKKEKKSKNPNLPKCLPIAFFLFMDDFRKEYKATNPCSKSVAVAAKEDGERWKSMSDEEKNVYVDAHKGCSGTKHQHIFSKELYERLEL</sequence>
<organism evidence="4 5">
    <name type="scientific">Dioscorea cayennensis subsp. rotundata</name>
    <name type="common">White Guinea yam</name>
    <name type="synonym">Dioscorea rotundata</name>
    <dbReference type="NCBI Taxonomy" id="55577"/>
    <lineage>
        <taxon>Eukaryota</taxon>
        <taxon>Viridiplantae</taxon>
        <taxon>Streptophyta</taxon>
        <taxon>Embryophyta</taxon>
        <taxon>Tracheophyta</taxon>
        <taxon>Spermatophyta</taxon>
        <taxon>Magnoliopsida</taxon>
        <taxon>Liliopsida</taxon>
        <taxon>Dioscoreales</taxon>
        <taxon>Dioscoreaceae</taxon>
        <taxon>Dioscorea</taxon>
    </lineage>
</organism>
<name>A0AB40D8U7_DIOCR</name>
<evidence type="ECO:0000256" key="2">
    <source>
        <dbReference type="SAM" id="MobiDB-lite"/>
    </source>
</evidence>
<dbReference type="PROSITE" id="PS50118">
    <property type="entry name" value="HMG_BOX_2"/>
    <property type="match status" value="1"/>
</dbReference>
<gene>
    <name evidence="5" type="primary">LOC120284049</name>
</gene>
<keyword evidence="4" id="KW-1185">Reference proteome</keyword>
<dbReference type="GO" id="GO:0010197">
    <property type="term" value="P:polar nucleus fusion"/>
    <property type="evidence" value="ECO:0007669"/>
    <property type="project" value="TreeGrafter"/>
</dbReference>
<keyword evidence="1" id="KW-0238">DNA-binding</keyword>
<dbReference type="GO" id="GO:0003677">
    <property type="term" value="F:DNA binding"/>
    <property type="evidence" value="ECO:0007669"/>
    <property type="project" value="UniProtKB-UniRule"/>
</dbReference>
<dbReference type="InterPro" id="IPR009071">
    <property type="entry name" value="HMG_box_dom"/>
</dbReference>
<dbReference type="SUPFAM" id="SSF47095">
    <property type="entry name" value="HMG-box"/>
    <property type="match status" value="1"/>
</dbReference>
<protein>
    <submittedName>
        <fullName evidence="5">HMG1/2-like protein</fullName>
    </submittedName>
</protein>
<keyword evidence="1" id="KW-0539">Nucleus</keyword>
<dbReference type="PANTHER" id="PTHR47658">
    <property type="entry name" value="HIGH MOBILITY GROUP B PROTEIN 12-RELATED"/>
    <property type="match status" value="1"/>
</dbReference>
<dbReference type="GeneID" id="120284049"/>
<feature type="DNA-binding region" description="HMG box" evidence="1">
    <location>
        <begin position="46"/>
        <end position="118"/>
    </location>
</feature>
<evidence type="ECO:0000256" key="1">
    <source>
        <dbReference type="PROSITE-ProRule" id="PRU00267"/>
    </source>
</evidence>
<dbReference type="GO" id="GO:0005634">
    <property type="term" value="C:nucleus"/>
    <property type="evidence" value="ECO:0007669"/>
    <property type="project" value="UniProtKB-UniRule"/>
</dbReference>
<dbReference type="InterPro" id="IPR036910">
    <property type="entry name" value="HMG_box_dom_sf"/>
</dbReference>
<dbReference type="AlphaFoldDB" id="A0AB40D8U7"/>
<feature type="compositionally biased region" description="Basic residues" evidence="2">
    <location>
        <begin position="32"/>
        <end position="41"/>
    </location>
</feature>
<dbReference type="RefSeq" id="XP_039146808.1">
    <property type="nucleotide sequence ID" value="XM_039290874.1"/>
</dbReference>
<dbReference type="PANTHER" id="PTHR47658:SF1">
    <property type="entry name" value="MEIOSIS INITIATOR PROTEIN"/>
    <property type="match status" value="1"/>
</dbReference>
<dbReference type="Gene3D" id="1.10.30.10">
    <property type="entry name" value="High mobility group box domain"/>
    <property type="match status" value="1"/>
</dbReference>